<dbReference type="PANTHER" id="PTHR35519:SF1">
    <property type="entry name" value="YALI0C06193P"/>
    <property type="match status" value="1"/>
</dbReference>
<accession>A0A1E4TB04</accession>
<name>A0A1E4TB04_9ASCO</name>
<gene>
    <name evidence="2" type="ORF">CANCADRAFT_132314</name>
</gene>
<dbReference type="OrthoDB" id="2103474at2759"/>
<dbReference type="EMBL" id="KV453843">
    <property type="protein sequence ID" value="ODV88957.1"/>
    <property type="molecule type" value="Genomic_DNA"/>
</dbReference>
<evidence type="ECO:0000256" key="1">
    <source>
        <dbReference type="SAM" id="Phobius"/>
    </source>
</evidence>
<feature type="transmembrane region" description="Helical" evidence="1">
    <location>
        <begin position="137"/>
        <end position="155"/>
    </location>
</feature>
<dbReference type="Proteomes" id="UP000095023">
    <property type="component" value="Unassembled WGS sequence"/>
</dbReference>
<evidence type="ECO:0000313" key="3">
    <source>
        <dbReference type="Proteomes" id="UP000095023"/>
    </source>
</evidence>
<dbReference type="PANTHER" id="PTHR35519">
    <property type="entry name" value="MEMBRANE PROTEINS"/>
    <property type="match status" value="1"/>
</dbReference>
<protein>
    <submittedName>
        <fullName evidence="2">Uncharacterized protein</fullName>
    </submittedName>
</protein>
<sequence length="213" mass="23595">MDSITERIEGIPGFSIIQDKWNDFAGSKYNCKDPFFDESTHKRLRVPEGATEEEKATWKKVQSAAWNHDKCFCGCMAIGTCCCGCEGIGIGSAPIAAIIPVIGPVAMYAVHERVCSEAEKGLNIPLKLQAQMHANSLFDLAVSLVPILGILFSWMNSCSTRNARLIYTYLYQTIESRNRQNHSGRITGMSVVDPPAYPPRNNNHYNPNAHQSV</sequence>
<reference evidence="3" key="1">
    <citation type="submission" date="2016-02" db="EMBL/GenBank/DDBJ databases">
        <title>Comparative genomics of biotechnologically important yeasts.</title>
        <authorList>
            <consortium name="DOE Joint Genome Institute"/>
            <person name="Riley R."/>
            <person name="Haridas S."/>
            <person name="Wolfe K.H."/>
            <person name="Lopes M.R."/>
            <person name="Hittinger C.T."/>
            <person name="Goker M."/>
            <person name="Salamov A."/>
            <person name="Wisecaver J."/>
            <person name="Long T.M."/>
            <person name="Aerts A.L."/>
            <person name="Barry K."/>
            <person name="Choi C."/>
            <person name="Clum A."/>
            <person name="Coughlan A.Y."/>
            <person name="Deshpande S."/>
            <person name="Douglass A.P."/>
            <person name="Hanson S.J."/>
            <person name="Klenk H.-P."/>
            <person name="Labutti K."/>
            <person name="Lapidus A."/>
            <person name="Lindquist E."/>
            <person name="Lipzen A."/>
            <person name="Meier-Kolthoff J.P."/>
            <person name="Ohm R.A."/>
            <person name="Otillar R.P."/>
            <person name="Pangilinan J."/>
            <person name="Peng Y."/>
            <person name="Rokas A."/>
            <person name="Rosa C.A."/>
            <person name="Scheuner C."/>
            <person name="Sibirny A.A."/>
            <person name="Slot J.C."/>
            <person name="Stielow J.B."/>
            <person name="Sun H."/>
            <person name="Kurtzman C.P."/>
            <person name="Blackwell M."/>
            <person name="Jeffries T.W."/>
            <person name="Grigoriev I.V."/>
        </authorList>
    </citation>
    <scope>NUCLEOTIDE SEQUENCE [LARGE SCALE GENOMIC DNA]</scope>
    <source>
        <strain evidence="3">NRRL Y-17796</strain>
    </source>
</reference>
<keyword evidence="1" id="KW-1133">Transmembrane helix</keyword>
<dbReference type="AlphaFoldDB" id="A0A1E4TB04"/>
<dbReference type="Pfam" id="PF13430">
    <property type="entry name" value="DUF4112"/>
    <property type="match status" value="1"/>
</dbReference>
<dbReference type="InterPro" id="IPR025187">
    <property type="entry name" value="DUF4112"/>
</dbReference>
<keyword evidence="1" id="KW-0472">Membrane</keyword>
<keyword evidence="1" id="KW-0812">Transmembrane</keyword>
<evidence type="ECO:0000313" key="2">
    <source>
        <dbReference type="EMBL" id="ODV88957.1"/>
    </source>
</evidence>
<keyword evidence="3" id="KW-1185">Reference proteome</keyword>
<organism evidence="2 3">
    <name type="scientific">Tortispora caseinolytica NRRL Y-17796</name>
    <dbReference type="NCBI Taxonomy" id="767744"/>
    <lineage>
        <taxon>Eukaryota</taxon>
        <taxon>Fungi</taxon>
        <taxon>Dikarya</taxon>
        <taxon>Ascomycota</taxon>
        <taxon>Saccharomycotina</taxon>
        <taxon>Trigonopsidomycetes</taxon>
        <taxon>Trigonopsidales</taxon>
        <taxon>Trigonopsidaceae</taxon>
        <taxon>Tortispora</taxon>
    </lineage>
</organism>
<proteinExistence type="predicted"/>